<evidence type="ECO:0000313" key="11">
    <source>
        <dbReference type="EMBL" id="KAK7749245.1"/>
    </source>
</evidence>
<reference evidence="11 12" key="1">
    <citation type="submission" date="2024-02" db="EMBL/GenBank/DDBJ databases">
        <title>De novo assembly and annotation of 12 fungi associated with fruit tree decline syndrome in Ontario, Canada.</title>
        <authorList>
            <person name="Sulman M."/>
            <person name="Ellouze W."/>
            <person name="Ilyukhin E."/>
        </authorList>
    </citation>
    <scope>NUCLEOTIDE SEQUENCE [LARGE SCALE GENOMIC DNA]</scope>
    <source>
        <strain evidence="11 12">M11/M66-122</strain>
    </source>
</reference>
<keyword evidence="8" id="KW-0472">Membrane</keyword>
<evidence type="ECO:0000256" key="8">
    <source>
        <dbReference type="ARBA" id="ARBA00023136"/>
    </source>
</evidence>
<dbReference type="AlphaFoldDB" id="A0AAN9UMR0"/>
<keyword evidence="4" id="KW-0967">Endosome</keyword>
<dbReference type="PROSITE" id="PS50195">
    <property type="entry name" value="PX"/>
    <property type="match status" value="1"/>
</dbReference>
<evidence type="ECO:0000256" key="4">
    <source>
        <dbReference type="ARBA" id="ARBA00022753"/>
    </source>
</evidence>
<feature type="compositionally biased region" description="Polar residues" evidence="9">
    <location>
        <begin position="29"/>
        <end position="42"/>
    </location>
</feature>
<dbReference type="GO" id="GO:0006914">
    <property type="term" value="P:autophagy"/>
    <property type="evidence" value="ECO:0007669"/>
    <property type="project" value="UniProtKB-KW"/>
</dbReference>
<dbReference type="SUPFAM" id="SSF64268">
    <property type="entry name" value="PX domain"/>
    <property type="match status" value="1"/>
</dbReference>
<evidence type="ECO:0000256" key="9">
    <source>
        <dbReference type="SAM" id="MobiDB-lite"/>
    </source>
</evidence>
<evidence type="ECO:0000256" key="1">
    <source>
        <dbReference type="ARBA" id="ARBA00004481"/>
    </source>
</evidence>
<keyword evidence="7" id="KW-0446">Lipid-binding</keyword>
<feature type="compositionally biased region" description="Polar residues" evidence="9">
    <location>
        <begin position="463"/>
        <end position="477"/>
    </location>
</feature>
<dbReference type="Gene3D" id="3.30.1520.10">
    <property type="entry name" value="Phox-like domain"/>
    <property type="match status" value="1"/>
</dbReference>
<feature type="compositionally biased region" description="Low complexity" evidence="9">
    <location>
        <begin position="445"/>
        <end position="455"/>
    </location>
</feature>
<dbReference type="InterPro" id="IPR036871">
    <property type="entry name" value="PX_dom_sf"/>
</dbReference>
<dbReference type="InterPro" id="IPR015404">
    <property type="entry name" value="Vps5_C"/>
</dbReference>
<protein>
    <submittedName>
        <fullName evidence="11">Sorting nexin, cytoplasm-to-vacuole targeting pathway/endosomal sorting</fullName>
    </submittedName>
</protein>
<dbReference type="EMBL" id="JAKJXP020000076">
    <property type="protein sequence ID" value="KAK7749245.1"/>
    <property type="molecule type" value="Genomic_DNA"/>
</dbReference>
<sequence length="623" mass="69460">MWNSMDSIDLGPPPGEAEAEAEWEVLDQQRFSAPDTPSSTSEDAPPPRPFQRHSGDTDSEEDFIESSVRGHQPPRRKPGGYDSRIEQILYENPELPILITDAGKSLETGGRYIVYTIRTGDLEVRRRYSEFASLRDALIRLHPTLIIPPIPEKHTMADYAANPTNAKQDQQIIDLRKRMLAVFLNRCRRMDEVREDGVLWRFLDPNASWSEVLHSHPISSIPKSILKAPPLDPANPSAAHSYLPVPSSSAKLKAAVNQPPAPVFDSTQTVASQVLRRFPPDAHNLTEQELDPYFIAFESSIKELENLLAGPMEKVNRRTLSHLTSLASDLADLGSKYNAFALSEQEPSLAAAIERVGQAADSSYIATEELSSSLGASFAEPMRENAQFAGVVRNVLRYRLQKRVQQEMTNDELLKKKALLEQLERSEAEARRIDQYLSSSQQIGSPRRASPPRRSSSMKEHSTQQTRESSGEDTASIDSDFPPTHGDFSSAPSARVGAPERSPPTPSHKKAPSGNSITNKIFGPIRHAIQGVADVDPERTRRDTIGKTRESIEQLEQAQVAAAQDVKDASGSILKDLKRFQGEKEDDLKRYMIAYAKSQIEWAKKNKETWEEAKAEIDKIDET</sequence>
<evidence type="ECO:0000256" key="7">
    <source>
        <dbReference type="ARBA" id="ARBA00023121"/>
    </source>
</evidence>
<comment type="caution">
    <text evidence="11">The sequence shown here is derived from an EMBL/GenBank/DDBJ whole genome shotgun (WGS) entry which is preliminary data.</text>
</comment>
<accession>A0AAN9UMR0</accession>
<evidence type="ECO:0000256" key="5">
    <source>
        <dbReference type="ARBA" id="ARBA00022927"/>
    </source>
</evidence>
<keyword evidence="6" id="KW-0072">Autophagy</keyword>
<keyword evidence="5" id="KW-0653">Protein transport</keyword>
<evidence type="ECO:0000256" key="3">
    <source>
        <dbReference type="ARBA" id="ARBA00022448"/>
    </source>
</evidence>
<dbReference type="InterPro" id="IPR001683">
    <property type="entry name" value="PX_dom"/>
</dbReference>
<gene>
    <name evidence="11" type="primary">ATG20</name>
    <name evidence="11" type="ORF">SLS62_008324</name>
</gene>
<dbReference type="GO" id="GO:0005829">
    <property type="term" value="C:cytosol"/>
    <property type="evidence" value="ECO:0007669"/>
    <property type="project" value="GOC"/>
</dbReference>
<feature type="domain" description="PX" evidence="10">
    <location>
        <begin position="90"/>
        <end position="210"/>
    </location>
</feature>
<dbReference type="CDD" id="cd06867">
    <property type="entry name" value="PX_SNX41_42"/>
    <property type="match status" value="1"/>
</dbReference>
<evidence type="ECO:0000256" key="2">
    <source>
        <dbReference type="ARBA" id="ARBA00010883"/>
    </source>
</evidence>
<dbReference type="InterPro" id="IPR044106">
    <property type="entry name" value="PX_Snx41/Atg20"/>
</dbReference>
<comment type="similarity">
    <text evidence="2">Belongs to the sorting nexin family.</text>
</comment>
<dbReference type="InterPro" id="IPR027267">
    <property type="entry name" value="AH/BAR_dom_sf"/>
</dbReference>
<dbReference type="SMART" id="SM00312">
    <property type="entry name" value="PX"/>
    <property type="match status" value="1"/>
</dbReference>
<keyword evidence="3" id="KW-0813">Transport</keyword>
<evidence type="ECO:0000313" key="12">
    <source>
        <dbReference type="Proteomes" id="UP001320420"/>
    </source>
</evidence>
<dbReference type="Pfam" id="PF00787">
    <property type="entry name" value="PX"/>
    <property type="match status" value="1"/>
</dbReference>
<dbReference type="Pfam" id="PF09325">
    <property type="entry name" value="Vps5"/>
    <property type="match status" value="1"/>
</dbReference>
<proteinExistence type="inferred from homology"/>
<feature type="region of interest" description="Disordered" evidence="9">
    <location>
        <begin position="434"/>
        <end position="522"/>
    </location>
</feature>
<dbReference type="GO" id="GO:0035091">
    <property type="term" value="F:phosphatidylinositol binding"/>
    <property type="evidence" value="ECO:0007669"/>
    <property type="project" value="InterPro"/>
</dbReference>
<organism evidence="11 12">
    <name type="scientific">Diatrype stigma</name>
    <dbReference type="NCBI Taxonomy" id="117547"/>
    <lineage>
        <taxon>Eukaryota</taxon>
        <taxon>Fungi</taxon>
        <taxon>Dikarya</taxon>
        <taxon>Ascomycota</taxon>
        <taxon>Pezizomycotina</taxon>
        <taxon>Sordariomycetes</taxon>
        <taxon>Xylariomycetidae</taxon>
        <taxon>Xylariales</taxon>
        <taxon>Diatrypaceae</taxon>
        <taxon>Diatrype</taxon>
    </lineage>
</organism>
<keyword evidence="12" id="KW-1185">Reference proteome</keyword>
<dbReference type="GO" id="GO:0015031">
    <property type="term" value="P:protein transport"/>
    <property type="evidence" value="ECO:0007669"/>
    <property type="project" value="UniProtKB-KW"/>
</dbReference>
<name>A0AAN9UMR0_9PEZI</name>
<dbReference type="Proteomes" id="UP001320420">
    <property type="component" value="Unassembled WGS sequence"/>
</dbReference>
<feature type="region of interest" description="Disordered" evidence="9">
    <location>
        <begin position="25"/>
        <end position="82"/>
    </location>
</feature>
<dbReference type="GO" id="GO:0010008">
    <property type="term" value="C:endosome membrane"/>
    <property type="evidence" value="ECO:0007669"/>
    <property type="project" value="UniProtKB-SubCell"/>
</dbReference>
<evidence type="ECO:0000256" key="6">
    <source>
        <dbReference type="ARBA" id="ARBA00023006"/>
    </source>
</evidence>
<dbReference type="PANTHER" id="PTHR46979:SF2">
    <property type="entry name" value="SORTING NEXIN-41"/>
    <property type="match status" value="1"/>
</dbReference>
<dbReference type="PANTHER" id="PTHR46979">
    <property type="entry name" value="SORTING NEXIN-41"/>
    <property type="match status" value="1"/>
</dbReference>
<dbReference type="GO" id="GO:0042147">
    <property type="term" value="P:retrograde transport, endosome to Golgi"/>
    <property type="evidence" value="ECO:0007669"/>
    <property type="project" value="InterPro"/>
</dbReference>
<dbReference type="Gene3D" id="1.20.1270.60">
    <property type="entry name" value="Arfaptin homology (AH) domain/BAR domain"/>
    <property type="match status" value="2"/>
</dbReference>
<evidence type="ECO:0000259" key="10">
    <source>
        <dbReference type="PROSITE" id="PS50195"/>
    </source>
</evidence>
<comment type="subcellular location">
    <subcellularLocation>
        <location evidence="1">Endosome membrane</location>
        <topology evidence="1">Peripheral membrane protein</topology>
    </subcellularLocation>
</comment>
<dbReference type="InterPro" id="IPR051079">
    <property type="entry name" value="Sorting_Nexin_Autophagy"/>
</dbReference>